<reference evidence="3" key="1">
    <citation type="submission" date="2019-08" db="EMBL/GenBank/DDBJ databases">
        <title>Seonamhaeicola sediminis sp. nov., isolated from marine sediment.</title>
        <authorList>
            <person name="Cao W.R."/>
        </authorList>
    </citation>
    <scope>NUCLEOTIDE SEQUENCE [LARGE SCALE GENOMIC DNA]</scope>
    <source>
        <strain evidence="3">Gy8</strain>
    </source>
</reference>
<dbReference type="Pfam" id="PF08534">
    <property type="entry name" value="Redoxin"/>
    <property type="match status" value="1"/>
</dbReference>
<dbReference type="InterPro" id="IPR036249">
    <property type="entry name" value="Thioredoxin-like_sf"/>
</dbReference>
<dbReference type="GO" id="GO:0016491">
    <property type="term" value="F:oxidoreductase activity"/>
    <property type="evidence" value="ECO:0007669"/>
    <property type="project" value="InterPro"/>
</dbReference>
<keyword evidence="3" id="KW-1185">Reference proteome</keyword>
<dbReference type="OrthoDB" id="1069091at2"/>
<dbReference type="Gene3D" id="3.40.30.10">
    <property type="entry name" value="Glutaredoxin"/>
    <property type="match status" value="1"/>
</dbReference>
<dbReference type="RefSeq" id="WP_147134425.1">
    <property type="nucleotide sequence ID" value="NZ_VOSC01000023.1"/>
</dbReference>
<dbReference type="InterPro" id="IPR050553">
    <property type="entry name" value="Thioredoxin_ResA/DsbE_sf"/>
</dbReference>
<accession>A0A5C7AU12</accession>
<dbReference type="PANTHER" id="PTHR42852:SF13">
    <property type="entry name" value="PROTEIN DIPZ"/>
    <property type="match status" value="1"/>
</dbReference>
<dbReference type="SUPFAM" id="SSF52833">
    <property type="entry name" value="Thioredoxin-like"/>
    <property type="match status" value="1"/>
</dbReference>
<proteinExistence type="predicted"/>
<dbReference type="EMBL" id="VOSC01000023">
    <property type="protein sequence ID" value="TXE11103.1"/>
    <property type="molecule type" value="Genomic_DNA"/>
</dbReference>
<dbReference type="CDD" id="cd02966">
    <property type="entry name" value="TlpA_like_family"/>
    <property type="match status" value="1"/>
</dbReference>
<dbReference type="PANTHER" id="PTHR42852">
    <property type="entry name" value="THIOL:DISULFIDE INTERCHANGE PROTEIN DSBE"/>
    <property type="match status" value="1"/>
</dbReference>
<dbReference type="InterPro" id="IPR013740">
    <property type="entry name" value="Redoxin"/>
</dbReference>
<organism evidence="2 3">
    <name type="scientific">Seonamhaeicola algicola</name>
    <dbReference type="NCBI Taxonomy" id="1719036"/>
    <lineage>
        <taxon>Bacteria</taxon>
        <taxon>Pseudomonadati</taxon>
        <taxon>Bacteroidota</taxon>
        <taxon>Flavobacteriia</taxon>
        <taxon>Flavobacteriales</taxon>
        <taxon>Flavobacteriaceae</taxon>
    </lineage>
</organism>
<name>A0A5C7AU12_9FLAO</name>
<dbReference type="Proteomes" id="UP000321790">
    <property type="component" value="Unassembled WGS sequence"/>
</dbReference>
<protein>
    <submittedName>
        <fullName evidence="2">TlpA family protein disulfide reductase</fullName>
    </submittedName>
</protein>
<evidence type="ECO:0000313" key="3">
    <source>
        <dbReference type="Proteomes" id="UP000321790"/>
    </source>
</evidence>
<comment type="caution">
    <text evidence="2">The sequence shown here is derived from an EMBL/GenBank/DDBJ whole genome shotgun (WGS) entry which is preliminary data.</text>
</comment>
<sequence>MTLKKTLLLICLFISSIFSYGQIRISEVIKQSEIVSNNQSKLYFIDFWATWCAPCISASKYLTVLQKQHANDLHIVSLSQENAAIVTNFLTKHNLQLTTAIDYDGETFKKYNVQSLPYGVLIDANGNKLWEGHPANLKAHTLQGFVNNSNYMKTFEDVFEIITSENTVAESYLPREDIEIEETNVIETEDFQIINKHTYVELQGRLNAILAYGWKVNINQVNVDEADNKYYKLYLKKSSKHYRNFPDTFLKKLKMKLKTQTVLTDSYVLDMNASTLWDTFQIDWEDNPERFLIGDSDIKADNVSVNDMVYMLSKVLEKPVVVKNSKSVNNERLHDWDIHYKFYDLMVSNLSDNYGIKLEKTKTPLENYLIIKKAP</sequence>
<dbReference type="AlphaFoldDB" id="A0A5C7AU12"/>
<evidence type="ECO:0000259" key="1">
    <source>
        <dbReference type="Pfam" id="PF08534"/>
    </source>
</evidence>
<feature type="domain" description="Redoxin" evidence="1">
    <location>
        <begin position="38"/>
        <end position="127"/>
    </location>
</feature>
<gene>
    <name evidence="2" type="ORF">FUA26_08510</name>
</gene>
<evidence type="ECO:0000313" key="2">
    <source>
        <dbReference type="EMBL" id="TXE11103.1"/>
    </source>
</evidence>